<sequence>MSQSQPLHLTVTGMSCAACASRIERVLNRLDGVSANVNFASEKAVVSLDDARSSSTDVIAAIRKAGFDVADQRVSLAVDGMSCVACAARIEKVLNKVDGVTATVNFAAGRAQVSVTPGSATPEFLIARIERAGFTARQVTVGDREAERQRRAQAWKKDRNACVAAAVLSFPLLLEMAAMFFGQTHWLPGWCQWLLATPVQFWCGRHFYRRAWSALRSGTANMDVLVTLGTSVAYLSSLVTLLMSEHGDLYFEASAAIITLVLLGKLLEGRAKAKTGDAIESLLRLQPQLAHVDVDGEWQDRDVASLRCGEVFLVRPGESVPVDGVVIDGLSEVNEAMLTGESQPVVKQAEAQVYAATQNHSGALRVRATGVGSDTALSRIVRLVEEAQGSKASVQRLTDRVSAIFVPVVIVIAVLTFAANWLVTGLWDAGLVNAVAVLVIACPCALGLATPTAIMVGTGQGARAGILFRNASALENARRLQVLVMDKTGTLTEGRPSVVKVLPADGVSEDELLSLAMGLEQHSEHPLGQALVKYAQQVGASAAEVHGFSAIVGRGIRAQMGDSTLILGSPRFLTSRGVVFDTAIPAVQEQEGLTVVGLARDGLLLGYVCFDDRLRADAVETVKTLHRQGIRVVMLTGDNARAAARVAERAGIHAFFAEVLPEQKAEQIARLRAEGHCVGMVGDGINDAPALAIADVGFAVGAGSNIALDTADVVLMQSRLGGLPDAISLSRATLNKVRQNLFFAFFYNVLGIPLAAFGLLSPVIAGSAMALSSVSVLSNSLWLRRWKPRGKRNNGLTNVQNRGV</sequence>
<dbReference type="InterPro" id="IPR036163">
    <property type="entry name" value="HMA_dom_sf"/>
</dbReference>
<dbReference type="PRINTS" id="PR00119">
    <property type="entry name" value="CATATPASE"/>
</dbReference>
<evidence type="ECO:0000256" key="13">
    <source>
        <dbReference type="ARBA" id="ARBA00022842"/>
    </source>
</evidence>
<dbReference type="InterPro" id="IPR023299">
    <property type="entry name" value="ATPase_P-typ_cyto_dom_N"/>
</dbReference>
<dbReference type="SFLD" id="SFLDG00002">
    <property type="entry name" value="C1.7:_P-type_atpase_like"/>
    <property type="match status" value="1"/>
</dbReference>
<reference evidence="27 28" key="1">
    <citation type="submission" date="2016-10" db="EMBL/GenBank/DDBJ databases">
        <authorList>
            <person name="de Groot N.N."/>
        </authorList>
    </citation>
    <scope>NUCLEOTIDE SEQUENCE [LARGE SCALE GENOMIC DNA]</scope>
    <source>
        <strain evidence="27 28">ATCC 29281</strain>
    </source>
</reference>
<keyword evidence="12 25" id="KW-0067">ATP-binding</keyword>
<dbReference type="InterPro" id="IPR008250">
    <property type="entry name" value="ATPase_P-typ_transduc_dom_A_sf"/>
</dbReference>
<dbReference type="PROSITE" id="PS50846">
    <property type="entry name" value="HMA_2"/>
    <property type="match status" value="2"/>
</dbReference>
<evidence type="ECO:0000256" key="20">
    <source>
        <dbReference type="ARBA" id="ARBA00030957"/>
    </source>
</evidence>
<dbReference type="PROSITE" id="PS00154">
    <property type="entry name" value="ATPASE_E1_E2"/>
    <property type="match status" value="1"/>
</dbReference>
<comment type="similarity">
    <text evidence="2">Belongs to the MerP family.</text>
</comment>
<dbReference type="InterPro" id="IPR044492">
    <property type="entry name" value="P_typ_ATPase_HD_dom"/>
</dbReference>
<dbReference type="eggNOG" id="COG2217">
    <property type="taxonomic scope" value="Bacteria"/>
</dbReference>
<feature type="transmembrane region" description="Helical" evidence="25">
    <location>
        <begin position="401"/>
        <end position="423"/>
    </location>
</feature>
<dbReference type="FunFam" id="3.30.70.100:FF:000005">
    <property type="entry name" value="Copper-exporting P-type ATPase A"/>
    <property type="match status" value="2"/>
</dbReference>
<dbReference type="PROSITE" id="PS01047">
    <property type="entry name" value="HMA_1"/>
    <property type="match status" value="2"/>
</dbReference>
<feature type="domain" description="HMA" evidence="26">
    <location>
        <begin position="5"/>
        <end position="70"/>
    </location>
</feature>
<keyword evidence="14" id="KW-0476">Mercury</keyword>
<evidence type="ECO:0000256" key="7">
    <source>
        <dbReference type="ARBA" id="ARBA00022692"/>
    </source>
</evidence>
<evidence type="ECO:0000313" key="27">
    <source>
        <dbReference type="EMBL" id="SDZ75984.1"/>
    </source>
</evidence>
<evidence type="ECO:0000256" key="22">
    <source>
        <dbReference type="ARBA" id="ARBA00038904"/>
    </source>
</evidence>
<keyword evidence="6" id="KW-0475">Mercuric resistance</keyword>
<dbReference type="InterPro" id="IPR059000">
    <property type="entry name" value="ATPase_P-type_domA"/>
</dbReference>
<evidence type="ECO:0000259" key="26">
    <source>
        <dbReference type="PROSITE" id="PS50846"/>
    </source>
</evidence>
<dbReference type="Gene3D" id="3.40.1110.10">
    <property type="entry name" value="Calcium-transporting ATPase, cytoplasmic domain N"/>
    <property type="match status" value="1"/>
</dbReference>
<keyword evidence="13" id="KW-0460">Magnesium</keyword>
<dbReference type="InterPro" id="IPR036412">
    <property type="entry name" value="HAD-like_sf"/>
</dbReference>
<dbReference type="GO" id="GO:0016887">
    <property type="term" value="F:ATP hydrolysis activity"/>
    <property type="evidence" value="ECO:0007669"/>
    <property type="project" value="InterPro"/>
</dbReference>
<dbReference type="InterPro" id="IPR006121">
    <property type="entry name" value="HMA_dom"/>
</dbReference>
<comment type="subcellular location">
    <subcellularLocation>
        <location evidence="25">Cell membrane</location>
    </subcellularLocation>
    <subcellularLocation>
        <location evidence="1">Endomembrane system</location>
        <topology evidence="1">Multi-pass membrane protein</topology>
    </subcellularLocation>
</comment>
<evidence type="ECO:0000256" key="19">
    <source>
        <dbReference type="ARBA" id="ARBA00023136"/>
    </source>
</evidence>
<feature type="transmembrane region" description="Helical" evidence="25">
    <location>
        <begin position="763"/>
        <end position="783"/>
    </location>
</feature>
<evidence type="ECO:0000256" key="12">
    <source>
        <dbReference type="ARBA" id="ARBA00022840"/>
    </source>
</evidence>
<dbReference type="PRINTS" id="PR00120">
    <property type="entry name" value="HATPASE"/>
</dbReference>
<evidence type="ECO:0000256" key="14">
    <source>
        <dbReference type="ARBA" id="ARBA00022914"/>
    </source>
</evidence>
<dbReference type="GO" id="GO:0005524">
    <property type="term" value="F:ATP binding"/>
    <property type="evidence" value="ECO:0007669"/>
    <property type="project" value="UniProtKB-UniRule"/>
</dbReference>
<dbReference type="EMBL" id="FNQS01000001">
    <property type="protein sequence ID" value="SDZ75984.1"/>
    <property type="molecule type" value="Genomic_DNA"/>
</dbReference>
<keyword evidence="18" id="KW-0406">Ion transport</keyword>
<evidence type="ECO:0000256" key="4">
    <source>
        <dbReference type="ARBA" id="ARBA00013601"/>
    </source>
</evidence>
<evidence type="ECO:0000256" key="24">
    <source>
        <dbReference type="ARBA" id="ARBA00047424"/>
    </source>
</evidence>
<dbReference type="NCBIfam" id="TIGR01525">
    <property type="entry name" value="ATPase-IB_hvy"/>
    <property type="match status" value="1"/>
</dbReference>
<accession>A0A1H3VP08</accession>
<gene>
    <name evidence="27" type="ORF">SAMN02982996_00097</name>
</gene>
<evidence type="ECO:0000256" key="23">
    <source>
        <dbReference type="ARBA" id="ARBA00045344"/>
    </source>
</evidence>
<dbReference type="SFLD" id="SFLDS00003">
    <property type="entry name" value="Haloacid_Dehalogenase"/>
    <property type="match status" value="1"/>
</dbReference>
<dbReference type="InterPro" id="IPR017969">
    <property type="entry name" value="Heavy-metal-associated_CS"/>
</dbReference>
<keyword evidence="9" id="KW-0677">Repeat</keyword>
<dbReference type="Gene3D" id="3.30.70.100">
    <property type="match status" value="2"/>
</dbReference>
<dbReference type="GO" id="GO:0043682">
    <property type="term" value="F:P-type divalent copper transporter activity"/>
    <property type="evidence" value="ECO:0007669"/>
    <property type="project" value="UniProtKB-EC"/>
</dbReference>
<dbReference type="GeneID" id="97763045"/>
<evidence type="ECO:0000256" key="17">
    <source>
        <dbReference type="ARBA" id="ARBA00023008"/>
    </source>
</evidence>
<dbReference type="Pfam" id="PF00702">
    <property type="entry name" value="Hydrolase"/>
    <property type="match status" value="1"/>
</dbReference>
<dbReference type="NCBIfam" id="TIGR01512">
    <property type="entry name" value="ATPase-IB2_Cd"/>
    <property type="match status" value="1"/>
</dbReference>
<dbReference type="PANTHER" id="PTHR43520">
    <property type="entry name" value="ATP7, ISOFORM B"/>
    <property type="match status" value="1"/>
</dbReference>
<dbReference type="NCBIfam" id="TIGR01511">
    <property type="entry name" value="ATPase-IB1_Cu"/>
    <property type="match status" value="1"/>
</dbReference>
<organism evidence="27 28">
    <name type="scientific">Lonsdalea quercina</name>
    <dbReference type="NCBI Taxonomy" id="71657"/>
    <lineage>
        <taxon>Bacteria</taxon>
        <taxon>Pseudomonadati</taxon>
        <taxon>Pseudomonadota</taxon>
        <taxon>Gammaproteobacteria</taxon>
        <taxon>Enterobacterales</taxon>
        <taxon>Pectobacteriaceae</taxon>
        <taxon>Lonsdalea</taxon>
    </lineage>
</organism>
<name>A0A1H3VP08_9GAMM</name>
<protein>
    <recommendedName>
        <fullName evidence="4">Mercuric transport protein periplasmic component</fullName>
        <ecNumber evidence="22">7.2.2.9</ecNumber>
    </recommendedName>
    <alternativeName>
        <fullName evidence="21">Mercury scavenger protein</fullName>
    </alternativeName>
    <alternativeName>
        <fullName evidence="20">Periplasmic mercury ion-binding protein</fullName>
    </alternativeName>
</protein>
<dbReference type="NCBIfam" id="TIGR01494">
    <property type="entry name" value="ATPase_P-type"/>
    <property type="match status" value="1"/>
</dbReference>
<evidence type="ECO:0000256" key="11">
    <source>
        <dbReference type="ARBA" id="ARBA00022796"/>
    </source>
</evidence>
<evidence type="ECO:0000256" key="9">
    <source>
        <dbReference type="ARBA" id="ARBA00022737"/>
    </source>
</evidence>
<feature type="transmembrane region" description="Helical" evidence="25">
    <location>
        <begin position="160"/>
        <end position="181"/>
    </location>
</feature>
<evidence type="ECO:0000256" key="25">
    <source>
        <dbReference type="RuleBase" id="RU362081"/>
    </source>
</evidence>
<evidence type="ECO:0000313" key="28">
    <source>
        <dbReference type="Proteomes" id="UP000187280"/>
    </source>
</evidence>
<keyword evidence="16 25" id="KW-1133">Transmembrane helix</keyword>
<dbReference type="InterPro" id="IPR023214">
    <property type="entry name" value="HAD_sf"/>
</dbReference>
<dbReference type="AlphaFoldDB" id="A0A1H3VP08"/>
<dbReference type="Proteomes" id="UP000187280">
    <property type="component" value="Unassembled WGS sequence"/>
</dbReference>
<dbReference type="SUPFAM" id="SSF56784">
    <property type="entry name" value="HAD-like"/>
    <property type="match status" value="1"/>
</dbReference>
<evidence type="ECO:0000256" key="3">
    <source>
        <dbReference type="ARBA" id="ARBA00006024"/>
    </source>
</evidence>
<dbReference type="CDD" id="cd02094">
    <property type="entry name" value="P-type_ATPase_Cu-like"/>
    <property type="match status" value="1"/>
</dbReference>
<keyword evidence="15" id="KW-1278">Translocase</keyword>
<evidence type="ECO:0000256" key="1">
    <source>
        <dbReference type="ARBA" id="ARBA00004127"/>
    </source>
</evidence>
<dbReference type="CDD" id="cd00371">
    <property type="entry name" value="HMA"/>
    <property type="match status" value="2"/>
</dbReference>
<dbReference type="FunFam" id="2.70.150.10:FF:000002">
    <property type="entry name" value="Copper-transporting ATPase 1, putative"/>
    <property type="match status" value="1"/>
</dbReference>
<dbReference type="GO" id="GO:0046689">
    <property type="term" value="P:response to mercury ion"/>
    <property type="evidence" value="ECO:0007669"/>
    <property type="project" value="UniProtKB-KW"/>
</dbReference>
<dbReference type="SUPFAM" id="SSF55008">
    <property type="entry name" value="HMA, heavy metal-associated domain"/>
    <property type="match status" value="2"/>
</dbReference>
<dbReference type="EC" id="7.2.2.9" evidence="22"/>
<dbReference type="InterPro" id="IPR027256">
    <property type="entry name" value="P-typ_ATPase_IB"/>
</dbReference>
<dbReference type="GO" id="GO:0005507">
    <property type="term" value="F:copper ion binding"/>
    <property type="evidence" value="ECO:0007669"/>
    <property type="project" value="InterPro"/>
</dbReference>
<evidence type="ECO:0000256" key="8">
    <source>
        <dbReference type="ARBA" id="ARBA00022723"/>
    </source>
</evidence>
<keyword evidence="28" id="KW-1185">Reference proteome</keyword>
<comment type="function">
    <text evidence="23">Involved in mercury resistance. Acts as a mercury scavenger that specifically binds to a mercuric ion in the periplasm and probably passes it to the cytoplasmic mercuric reductase MerA via the mercuric transport protein MerT.</text>
</comment>
<feature type="transmembrane region" description="Helical" evidence="25">
    <location>
        <begin position="187"/>
        <end position="203"/>
    </location>
</feature>
<dbReference type="GO" id="GO:0012505">
    <property type="term" value="C:endomembrane system"/>
    <property type="evidence" value="ECO:0007669"/>
    <property type="project" value="UniProtKB-SubCell"/>
</dbReference>
<comment type="similarity">
    <text evidence="3 25">Belongs to the cation transport ATPase (P-type) (TC 3.A.3) family. Type IB subfamily.</text>
</comment>
<evidence type="ECO:0000256" key="5">
    <source>
        <dbReference type="ARBA" id="ARBA00022448"/>
    </source>
</evidence>
<feature type="transmembrane region" description="Helical" evidence="25">
    <location>
        <begin position="740"/>
        <end position="757"/>
    </location>
</feature>
<evidence type="ECO:0000256" key="10">
    <source>
        <dbReference type="ARBA" id="ARBA00022741"/>
    </source>
</evidence>
<dbReference type="InterPro" id="IPR001757">
    <property type="entry name" value="P_typ_ATPase"/>
</dbReference>
<keyword evidence="19 25" id="KW-0472">Membrane</keyword>
<dbReference type="GO" id="GO:0005886">
    <property type="term" value="C:plasma membrane"/>
    <property type="evidence" value="ECO:0007669"/>
    <property type="project" value="UniProtKB-SubCell"/>
</dbReference>
<keyword evidence="5" id="KW-0813">Transport</keyword>
<evidence type="ECO:0000256" key="18">
    <source>
        <dbReference type="ARBA" id="ARBA00023065"/>
    </source>
</evidence>
<dbReference type="Pfam" id="PF00403">
    <property type="entry name" value="HMA"/>
    <property type="match status" value="2"/>
</dbReference>
<dbReference type="SFLD" id="SFLDF00027">
    <property type="entry name" value="p-type_atpase"/>
    <property type="match status" value="1"/>
</dbReference>
<dbReference type="Pfam" id="PF00122">
    <property type="entry name" value="E1-E2_ATPase"/>
    <property type="match status" value="1"/>
</dbReference>
<dbReference type="SUPFAM" id="SSF81653">
    <property type="entry name" value="Calcium ATPase, transduction domain A"/>
    <property type="match status" value="1"/>
</dbReference>
<evidence type="ECO:0000256" key="16">
    <source>
        <dbReference type="ARBA" id="ARBA00022989"/>
    </source>
</evidence>
<evidence type="ECO:0000256" key="21">
    <source>
        <dbReference type="ARBA" id="ARBA00033174"/>
    </source>
</evidence>
<proteinExistence type="inferred from homology"/>
<dbReference type="RefSeq" id="WP_074727642.1">
    <property type="nucleotide sequence ID" value="NZ_FNQS01000001.1"/>
</dbReference>
<dbReference type="InterPro" id="IPR018303">
    <property type="entry name" value="ATPase_P-typ_P_site"/>
</dbReference>
<dbReference type="NCBIfam" id="TIGR00003">
    <property type="entry name" value="copper ion binding protein"/>
    <property type="match status" value="1"/>
</dbReference>
<feature type="transmembrane region" description="Helical" evidence="25">
    <location>
        <begin position="429"/>
        <end position="449"/>
    </location>
</feature>
<feature type="transmembrane region" description="Helical" evidence="25">
    <location>
        <begin position="224"/>
        <end position="243"/>
    </location>
</feature>
<keyword evidence="11" id="KW-0187">Copper transport</keyword>
<dbReference type="STRING" id="71657.SAMN02982996_00097"/>
<keyword evidence="8 25" id="KW-0479">Metal-binding</keyword>
<dbReference type="Gene3D" id="2.70.150.10">
    <property type="entry name" value="Calcium-transporting ATPase, cytoplasmic transduction domain A"/>
    <property type="match status" value="1"/>
</dbReference>
<keyword evidence="25" id="KW-1003">Cell membrane</keyword>
<keyword evidence="17" id="KW-0186">Copper</keyword>
<keyword evidence="7 25" id="KW-0812">Transmembrane</keyword>
<feature type="domain" description="HMA" evidence="26">
    <location>
        <begin position="72"/>
        <end position="137"/>
    </location>
</feature>
<dbReference type="InterPro" id="IPR023298">
    <property type="entry name" value="ATPase_P-typ_TM_dom_sf"/>
</dbReference>
<dbReference type="Gene3D" id="3.40.50.1000">
    <property type="entry name" value="HAD superfamily/HAD-like"/>
    <property type="match status" value="1"/>
</dbReference>
<evidence type="ECO:0000256" key="15">
    <source>
        <dbReference type="ARBA" id="ARBA00022967"/>
    </source>
</evidence>
<dbReference type="GO" id="GO:0055070">
    <property type="term" value="P:copper ion homeostasis"/>
    <property type="evidence" value="ECO:0007669"/>
    <property type="project" value="TreeGrafter"/>
</dbReference>
<dbReference type="PANTHER" id="PTHR43520:SF8">
    <property type="entry name" value="P-TYPE CU(+) TRANSPORTER"/>
    <property type="match status" value="1"/>
</dbReference>
<comment type="catalytic activity">
    <reaction evidence="24">
        <text>Cu(2+)(in) + ATP + H2O = Cu(2+)(out) + ADP + phosphate + H(+)</text>
        <dbReference type="Rhea" id="RHEA:10376"/>
        <dbReference type="ChEBI" id="CHEBI:15377"/>
        <dbReference type="ChEBI" id="CHEBI:15378"/>
        <dbReference type="ChEBI" id="CHEBI:29036"/>
        <dbReference type="ChEBI" id="CHEBI:30616"/>
        <dbReference type="ChEBI" id="CHEBI:43474"/>
        <dbReference type="ChEBI" id="CHEBI:456216"/>
        <dbReference type="EC" id="7.2.2.9"/>
    </reaction>
</comment>
<keyword evidence="10 25" id="KW-0547">Nucleotide-binding</keyword>
<dbReference type="InterPro" id="IPR006122">
    <property type="entry name" value="HMA_Cu_ion-bd"/>
</dbReference>
<dbReference type="SUPFAM" id="SSF81665">
    <property type="entry name" value="Calcium ATPase, transmembrane domain M"/>
    <property type="match status" value="1"/>
</dbReference>
<feature type="transmembrane region" description="Helical" evidence="25">
    <location>
        <begin position="249"/>
        <end position="267"/>
    </location>
</feature>
<evidence type="ECO:0000256" key="2">
    <source>
        <dbReference type="ARBA" id="ARBA00005938"/>
    </source>
</evidence>
<evidence type="ECO:0000256" key="6">
    <source>
        <dbReference type="ARBA" id="ARBA00022466"/>
    </source>
</evidence>